<protein>
    <submittedName>
        <fullName evidence="1">ABC-type histidine transport system, ATPase component</fullName>
    </submittedName>
</protein>
<evidence type="ECO:0000313" key="2">
    <source>
        <dbReference type="Proteomes" id="UP000218542"/>
    </source>
</evidence>
<organism evidence="1 2">
    <name type="scientific">Candidatus Scalindua japonica</name>
    <dbReference type="NCBI Taxonomy" id="1284222"/>
    <lineage>
        <taxon>Bacteria</taxon>
        <taxon>Pseudomonadati</taxon>
        <taxon>Planctomycetota</taxon>
        <taxon>Candidatus Brocadiia</taxon>
        <taxon>Candidatus Brocadiales</taxon>
        <taxon>Candidatus Scalinduaceae</taxon>
        <taxon>Candidatus Scalindua</taxon>
    </lineage>
</organism>
<dbReference type="Proteomes" id="UP000218542">
    <property type="component" value="Unassembled WGS sequence"/>
</dbReference>
<accession>A0A286TYQ9</accession>
<proteinExistence type="predicted"/>
<reference evidence="2" key="1">
    <citation type="journal article" date="2017" name="Environ. Microbiol. Rep.">
        <title>Genetic Diversity of Marine Anaerobic Ammonium-Oxidizing Bacteria as Revealed by Genomic and Proteomic Analyses of 'Candidatus Scalindua japonica'.</title>
        <authorList>
            <person name="Oshiki M."/>
            <person name="Mizuto K."/>
            <person name="Kimura Z."/>
            <person name="Kindaichi T."/>
            <person name="Satoh H."/>
            <person name="Okabe S."/>
        </authorList>
    </citation>
    <scope>NUCLEOTIDE SEQUENCE [LARGE SCALE GENOMIC DNA]</scope>
    <source>
        <strain evidence="2">husup-a2</strain>
    </source>
</reference>
<dbReference type="EMBL" id="BAOS01000017">
    <property type="protein sequence ID" value="GAX61025.1"/>
    <property type="molecule type" value="Genomic_DNA"/>
</dbReference>
<name>A0A286TYQ9_9BACT</name>
<evidence type="ECO:0000313" key="1">
    <source>
        <dbReference type="EMBL" id="GAX61025.1"/>
    </source>
</evidence>
<keyword evidence="2" id="KW-1185">Reference proteome</keyword>
<dbReference type="AlphaFoldDB" id="A0A286TYQ9"/>
<sequence length="80" mass="8998">MEKSVTILRSFLLTSEAIETPGKSKVIVNSRKIATRIVCGLVFFNVNCGYQLELEICVHVLTFFRLLLDSSNLFILLSFG</sequence>
<comment type="caution">
    <text evidence="1">The sequence shown here is derived from an EMBL/GenBank/DDBJ whole genome shotgun (WGS) entry which is preliminary data.</text>
</comment>
<gene>
    <name evidence="1" type="ORF">SCALIN_C17_0058</name>
</gene>